<organism evidence="3">
    <name type="scientific">hydrocarbon metagenome</name>
    <dbReference type="NCBI Taxonomy" id="938273"/>
    <lineage>
        <taxon>unclassified sequences</taxon>
        <taxon>metagenomes</taxon>
        <taxon>ecological metagenomes</taxon>
    </lineage>
</organism>
<sequence>MLKNIIFILIITGAIFAQAPAKKWVIIQDLENRIVYLDTTVIKEYENQLSVWGLTVFRNPQRVTPFVDEVYQIKSNLLFNSITNSYSVIGTLYYDRSGKIIGESTAPRITGGEDNFELPVQPGSSIEILFQKAVTYKNTGKLEVEESEFLANTDFSKDRPKNNLAEQKSKDDTIAKPAGPVVLSPEQNIALIDESNIGTIKKRDSLAAIPRRTTLETSIQAEMKPSPPSNRIDLSNVKISSESTRMKGLSYDNTQDSNVRGNIWSDGIKYVIQHSSWRRENEANSLVEKMKTEGHNAFIMRVELPGRGTWYRVRIGYFDTLQEAENYRRSNNL</sequence>
<dbReference type="EMBL" id="LNQE01000774">
    <property type="protein sequence ID" value="KUG25079.1"/>
    <property type="molecule type" value="Genomic_DNA"/>
</dbReference>
<dbReference type="PROSITE" id="PS51724">
    <property type="entry name" value="SPOR"/>
    <property type="match status" value="1"/>
</dbReference>
<proteinExistence type="predicted"/>
<evidence type="ECO:0000259" key="2">
    <source>
        <dbReference type="PROSITE" id="PS51724"/>
    </source>
</evidence>
<dbReference type="Pfam" id="PF05036">
    <property type="entry name" value="SPOR"/>
    <property type="match status" value="1"/>
</dbReference>
<dbReference type="InterPro" id="IPR036680">
    <property type="entry name" value="SPOR-like_sf"/>
</dbReference>
<feature type="domain" description="SPOR" evidence="2">
    <location>
        <begin position="264"/>
        <end position="333"/>
    </location>
</feature>
<feature type="region of interest" description="Disordered" evidence="1">
    <location>
        <begin position="153"/>
        <end position="179"/>
    </location>
</feature>
<feature type="compositionally biased region" description="Basic and acidic residues" evidence="1">
    <location>
        <begin position="155"/>
        <end position="174"/>
    </location>
</feature>
<evidence type="ECO:0000256" key="1">
    <source>
        <dbReference type="SAM" id="MobiDB-lite"/>
    </source>
</evidence>
<gene>
    <name evidence="3" type="ORF">ASZ90_005103</name>
</gene>
<dbReference type="AlphaFoldDB" id="A0A0W8FVY9"/>
<accession>A0A0W8FVY9</accession>
<dbReference type="Gene3D" id="3.30.70.1070">
    <property type="entry name" value="Sporulation related repeat"/>
    <property type="match status" value="1"/>
</dbReference>
<dbReference type="InterPro" id="IPR007730">
    <property type="entry name" value="SPOR-like_dom"/>
</dbReference>
<evidence type="ECO:0000313" key="3">
    <source>
        <dbReference type="EMBL" id="KUG25079.1"/>
    </source>
</evidence>
<name>A0A0W8FVY9_9ZZZZ</name>
<dbReference type="GO" id="GO:0042834">
    <property type="term" value="F:peptidoglycan binding"/>
    <property type="evidence" value="ECO:0007669"/>
    <property type="project" value="InterPro"/>
</dbReference>
<dbReference type="SUPFAM" id="SSF110997">
    <property type="entry name" value="Sporulation related repeat"/>
    <property type="match status" value="1"/>
</dbReference>
<reference evidence="3" key="1">
    <citation type="journal article" date="2015" name="Proc. Natl. Acad. Sci. U.S.A.">
        <title>Networks of energetic and metabolic interactions define dynamics in microbial communities.</title>
        <authorList>
            <person name="Embree M."/>
            <person name="Liu J.K."/>
            <person name="Al-Bassam M.M."/>
            <person name="Zengler K."/>
        </authorList>
    </citation>
    <scope>NUCLEOTIDE SEQUENCE</scope>
</reference>
<protein>
    <recommendedName>
        <fullName evidence="2">SPOR domain-containing protein</fullName>
    </recommendedName>
</protein>
<comment type="caution">
    <text evidence="3">The sequence shown here is derived from an EMBL/GenBank/DDBJ whole genome shotgun (WGS) entry which is preliminary data.</text>
</comment>